<dbReference type="SMART" id="SM00355">
    <property type="entry name" value="ZnF_C2H2"/>
    <property type="match status" value="6"/>
</dbReference>
<dbReference type="InterPro" id="IPR036236">
    <property type="entry name" value="Znf_C2H2_sf"/>
</dbReference>
<dbReference type="GO" id="GO:0008270">
    <property type="term" value="F:zinc ion binding"/>
    <property type="evidence" value="ECO:0007669"/>
    <property type="project" value="UniProtKB-KW"/>
</dbReference>
<comment type="similarity">
    <text evidence="3">Belongs to the krueppel C2H2-type zinc-finger protein family.</text>
</comment>
<feature type="domain" description="C2H2-type" evidence="11">
    <location>
        <begin position="442"/>
        <end position="469"/>
    </location>
</feature>
<dbReference type="Pfam" id="PF00096">
    <property type="entry name" value="zf-C2H2"/>
    <property type="match status" value="5"/>
</dbReference>
<evidence type="ECO:0000256" key="7">
    <source>
        <dbReference type="ARBA" id="ARBA00022833"/>
    </source>
</evidence>
<evidence type="ECO:0000256" key="3">
    <source>
        <dbReference type="ARBA" id="ARBA00006991"/>
    </source>
</evidence>
<dbReference type="SUPFAM" id="SSF109640">
    <property type="entry name" value="KRAB domain (Kruppel-associated box)"/>
    <property type="match status" value="1"/>
</dbReference>
<dbReference type="GO" id="GO:0000981">
    <property type="term" value="F:DNA-binding transcription factor activity, RNA polymerase II-specific"/>
    <property type="evidence" value="ECO:0007669"/>
    <property type="project" value="TreeGrafter"/>
</dbReference>
<keyword evidence="6 10" id="KW-0863">Zinc-finger</keyword>
<evidence type="ECO:0000256" key="10">
    <source>
        <dbReference type="PROSITE-ProRule" id="PRU00042"/>
    </source>
</evidence>
<dbReference type="FunFam" id="3.30.160.60:FF:000295">
    <property type="entry name" value="zinc finger protein 19"/>
    <property type="match status" value="1"/>
</dbReference>
<evidence type="ECO:0000256" key="8">
    <source>
        <dbReference type="ARBA" id="ARBA00023125"/>
    </source>
</evidence>
<reference evidence="13" key="1">
    <citation type="submission" date="2022-03" db="EMBL/GenBank/DDBJ databases">
        <authorList>
            <person name="Alioto T."/>
            <person name="Alioto T."/>
            <person name="Gomez Garrido J."/>
        </authorList>
    </citation>
    <scope>NUCLEOTIDE SEQUENCE</scope>
</reference>
<comment type="subcellular location">
    <subcellularLocation>
        <location evidence="2">Nucleus</location>
    </subcellularLocation>
</comment>
<keyword evidence="9" id="KW-0539">Nucleus</keyword>
<feature type="domain" description="C2H2-type" evidence="11">
    <location>
        <begin position="498"/>
        <end position="525"/>
    </location>
</feature>
<feature type="domain" description="C2H2-type" evidence="11">
    <location>
        <begin position="554"/>
        <end position="581"/>
    </location>
</feature>
<dbReference type="PROSITE" id="PS00028">
    <property type="entry name" value="ZINC_FINGER_C2H2_1"/>
    <property type="match status" value="6"/>
</dbReference>
<evidence type="ECO:0000256" key="6">
    <source>
        <dbReference type="ARBA" id="ARBA00022771"/>
    </source>
</evidence>
<keyword evidence="8" id="KW-0238">DNA-binding</keyword>
<dbReference type="PANTHER" id="PTHR14196:SF15">
    <property type="entry name" value="OOCYTE ZINC FINGER PROTEIN XLCOF7.1-LIKE"/>
    <property type="match status" value="1"/>
</dbReference>
<dbReference type="PROSITE" id="PS50805">
    <property type="entry name" value="KRAB"/>
    <property type="match status" value="1"/>
</dbReference>
<dbReference type="GO" id="GO:0000977">
    <property type="term" value="F:RNA polymerase II transcription regulatory region sequence-specific DNA binding"/>
    <property type="evidence" value="ECO:0007669"/>
    <property type="project" value="TreeGrafter"/>
</dbReference>
<dbReference type="CDD" id="cd07765">
    <property type="entry name" value="KRAB_A-box"/>
    <property type="match status" value="1"/>
</dbReference>
<dbReference type="FunFam" id="3.30.160.60:FF:002343">
    <property type="entry name" value="Zinc finger protein 33A"/>
    <property type="match status" value="1"/>
</dbReference>
<feature type="domain" description="C2H2-type" evidence="11">
    <location>
        <begin position="470"/>
        <end position="497"/>
    </location>
</feature>
<dbReference type="InterPro" id="IPR013087">
    <property type="entry name" value="Znf_C2H2_type"/>
</dbReference>
<dbReference type="Pfam" id="PF01352">
    <property type="entry name" value="KRAB"/>
    <property type="match status" value="1"/>
</dbReference>
<dbReference type="AlphaFoldDB" id="A0AAD1TDM4"/>
<evidence type="ECO:0000256" key="4">
    <source>
        <dbReference type="ARBA" id="ARBA00022723"/>
    </source>
</evidence>
<dbReference type="Gene3D" id="6.10.140.140">
    <property type="match status" value="1"/>
</dbReference>
<dbReference type="Proteomes" id="UP001295444">
    <property type="component" value="Chromosome 11"/>
</dbReference>
<evidence type="ECO:0000259" key="11">
    <source>
        <dbReference type="PROSITE" id="PS50157"/>
    </source>
</evidence>
<evidence type="ECO:0000256" key="9">
    <source>
        <dbReference type="ARBA" id="ARBA00023242"/>
    </source>
</evidence>
<keyword evidence="14" id="KW-1185">Reference proteome</keyword>
<dbReference type="PANTHER" id="PTHR14196">
    <property type="entry name" value="ODD-SKIPPED - RELATED"/>
    <property type="match status" value="1"/>
</dbReference>
<evidence type="ECO:0000313" key="14">
    <source>
        <dbReference type="Proteomes" id="UP001295444"/>
    </source>
</evidence>
<dbReference type="InterPro" id="IPR050717">
    <property type="entry name" value="C2H2-ZF_Transcription_Reg"/>
</dbReference>
<organism evidence="13 14">
    <name type="scientific">Pelobates cultripes</name>
    <name type="common">Western spadefoot toad</name>
    <dbReference type="NCBI Taxonomy" id="61616"/>
    <lineage>
        <taxon>Eukaryota</taxon>
        <taxon>Metazoa</taxon>
        <taxon>Chordata</taxon>
        <taxon>Craniata</taxon>
        <taxon>Vertebrata</taxon>
        <taxon>Euteleostomi</taxon>
        <taxon>Amphibia</taxon>
        <taxon>Batrachia</taxon>
        <taxon>Anura</taxon>
        <taxon>Pelobatoidea</taxon>
        <taxon>Pelobatidae</taxon>
        <taxon>Pelobates</taxon>
    </lineage>
</organism>
<dbReference type="InterPro" id="IPR001909">
    <property type="entry name" value="KRAB"/>
</dbReference>
<feature type="domain" description="C2H2-type" evidence="11">
    <location>
        <begin position="414"/>
        <end position="441"/>
    </location>
</feature>
<keyword evidence="5" id="KW-0677">Repeat</keyword>
<protein>
    <submittedName>
        <fullName evidence="13">Oocyte zinc finger -like</fullName>
    </submittedName>
</protein>
<evidence type="ECO:0000313" key="13">
    <source>
        <dbReference type="EMBL" id="CAH2321103.1"/>
    </source>
</evidence>
<feature type="domain" description="KRAB" evidence="12">
    <location>
        <begin position="93"/>
        <end position="165"/>
    </location>
</feature>
<evidence type="ECO:0000259" key="12">
    <source>
        <dbReference type="PROSITE" id="PS50805"/>
    </source>
</evidence>
<feature type="domain" description="C2H2-type" evidence="11">
    <location>
        <begin position="526"/>
        <end position="553"/>
    </location>
</feature>
<keyword evidence="4" id="KW-0479">Metal-binding</keyword>
<proteinExistence type="inferred from homology"/>
<evidence type="ECO:0000256" key="2">
    <source>
        <dbReference type="ARBA" id="ARBA00004123"/>
    </source>
</evidence>
<dbReference type="SUPFAM" id="SSF57667">
    <property type="entry name" value="beta-beta-alpha zinc fingers"/>
    <property type="match status" value="3"/>
</dbReference>
<dbReference type="EMBL" id="OW240922">
    <property type="protein sequence ID" value="CAH2321103.1"/>
    <property type="molecule type" value="Genomic_DNA"/>
</dbReference>
<dbReference type="InterPro" id="IPR036051">
    <property type="entry name" value="KRAB_dom_sf"/>
</dbReference>
<evidence type="ECO:0000256" key="5">
    <source>
        <dbReference type="ARBA" id="ARBA00022737"/>
    </source>
</evidence>
<name>A0AAD1TDM4_PELCU</name>
<dbReference type="Gene3D" id="3.30.160.60">
    <property type="entry name" value="Classic Zinc Finger"/>
    <property type="match status" value="6"/>
</dbReference>
<dbReference type="FunFam" id="3.30.160.60:FF:000478">
    <property type="entry name" value="Zinc finger protein 133"/>
    <property type="match status" value="1"/>
</dbReference>
<dbReference type="GO" id="GO:0005634">
    <property type="term" value="C:nucleus"/>
    <property type="evidence" value="ECO:0007669"/>
    <property type="project" value="UniProtKB-SubCell"/>
</dbReference>
<keyword evidence="7" id="KW-0862">Zinc</keyword>
<dbReference type="PROSITE" id="PS50157">
    <property type="entry name" value="ZINC_FINGER_C2H2_2"/>
    <property type="match status" value="6"/>
</dbReference>
<gene>
    <name evidence="13" type="ORF">PECUL_23A030729</name>
</gene>
<accession>A0AAD1TDM4</accession>
<dbReference type="FunFam" id="3.30.160.60:FF:000100">
    <property type="entry name" value="Zinc finger 45-like"/>
    <property type="match status" value="1"/>
</dbReference>
<evidence type="ECO:0000256" key="1">
    <source>
        <dbReference type="ARBA" id="ARBA00003767"/>
    </source>
</evidence>
<sequence>MRFQSISIMKKYRNQMTERILNLTLEIIYLLTGQDYVIVKKPYERVPHSISKEGFSRTHSPNTVLPPHSLIHEKKILELTNQIIQLLTGEVPIRCEDVTVYFSMEEWEYLEGHQDLYKDVMMENHHTLSLLDISMDRVKTNGLCSLTSPDCFTESKQNNQRHVEPTLFKPSPATQKTVINATNKEVSYEKGNITDVYKPRGHTQREHSSTVINKESTANECRNSSAMDIYTHTPTECPSTHVKVDSGSAKGRNVADTDIYTPTAHTQMECASTLIKKESASHESSMCSDGKITHTDHYASREHTEIEYTPINKDSTTHEEINLTDIFLTAEHTSIPFVEQSNTMSQKLNVNKDSQVRTYNEFNKTSTTTTQNSSALERIYTNSGYKTFFSIHSDRVKQQGITKDQKTSAVKEPFLCKACGRCFDEEGLLKLHWITHLGERTFTCSECGEHFPLHAELIKHMKTHRGRKMYPCSDCGKSFNRESHLNLHLRTHTGEKPYSCTECGKSFSQKSHLGRHQSVHTGVKQYACFECGIHFIRKSDLVLHQRSHSRVEAFICSDCGKCFTHHSSLLLHQKSHTSENVLF</sequence>
<comment type="function">
    <text evidence="1">May be involved in transcriptional regulation.</text>
</comment>